<feature type="non-terminal residue" evidence="2">
    <location>
        <position position="146"/>
    </location>
</feature>
<accession>A0A2A4SPN2</accession>
<reference evidence="3" key="1">
    <citation type="submission" date="2017-08" db="EMBL/GenBank/DDBJ databases">
        <title>A dynamic microbial community with high functional redundancy inhabits the cold, oxic subseafloor aquifer.</title>
        <authorList>
            <person name="Tully B.J."/>
            <person name="Wheat C.G."/>
            <person name="Glazer B.T."/>
            <person name="Huber J.A."/>
        </authorList>
    </citation>
    <scope>NUCLEOTIDE SEQUENCE [LARGE SCALE GENOMIC DNA]</scope>
</reference>
<proteinExistence type="predicted"/>
<gene>
    <name evidence="2" type="ORF">COB67_12885</name>
</gene>
<evidence type="ECO:0000313" key="3">
    <source>
        <dbReference type="Proteomes" id="UP000218113"/>
    </source>
</evidence>
<keyword evidence="1" id="KW-0472">Membrane</keyword>
<feature type="transmembrane region" description="Helical" evidence="1">
    <location>
        <begin position="12"/>
        <end position="34"/>
    </location>
</feature>
<evidence type="ECO:0000313" key="2">
    <source>
        <dbReference type="EMBL" id="PCI23376.1"/>
    </source>
</evidence>
<sequence>MSRILKIVGSQFLFGMLLFSLVRLLFLGTYFELYKDLPLLEILTSLVLGLRFDFSVISKLFGLLNLILFLPFAFRHNRFFLGLIALVGGVLTLALLSLQLVDLGYYQIVGRRISFELFTIMNDVGGTLATTMKDHKTEAFGGLFIL</sequence>
<evidence type="ECO:0000256" key="1">
    <source>
        <dbReference type="SAM" id="Phobius"/>
    </source>
</evidence>
<dbReference type="EMBL" id="NVSR01000147">
    <property type="protein sequence ID" value="PCI23376.1"/>
    <property type="molecule type" value="Genomic_DNA"/>
</dbReference>
<dbReference type="AlphaFoldDB" id="A0A2A4SPN2"/>
<keyword evidence="1" id="KW-1133">Transmembrane helix</keyword>
<organism evidence="2 3">
    <name type="scientific">SAR324 cluster bacterium</name>
    <dbReference type="NCBI Taxonomy" id="2024889"/>
    <lineage>
        <taxon>Bacteria</taxon>
        <taxon>Deltaproteobacteria</taxon>
        <taxon>SAR324 cluster</taxon>
    </lineage>
</organism>
<feature type="transmembrane region" description="Helical" evidence="1">
    <location>
        <begin position="54"/>
        <end position="72"/>
    </location>
</feature>
<evidence type="ECO:0008006" key="4">
    <source>
        <dbReference type="Google" id="ProtNLM"/>
    </source>
</evidence>
<dbReference type="Proteomes" id="UP000218113">
    <property type="component" value="Unassembled WGS sequence"/>
</dbReference>
<protein>
    <recommendedName>
        <fullName evidence="4">Sulfatase</fullName>
    </recommendedName>
</protein>
<keyword evidence="1" id="KW-0812">Transmembrane</keyword>
<comment type="caution">
    <text evidence="2">The sequence shown here is derived from an EMBL/GenBank/DDBJ whole genome shotgun (WGS) entry which is preliminary data.</text>
</comment>
<name>A0A2A4SPN2_9DELT</name>
<feature type="transmembrane region" description="Helical" evidence="1">
    <location>
        <begin position="79"/>
        <end position="101"/>
    </location>
</feature>